<dbReference type="Gene3D" id="3.40.350.10">
    <property type="entry name" value="Creatinase/prolidase N-terminal domain"/>
    <property type="match status" value="2"/>
</dbReference>
<evidence type="ECO:0000313" key="10">
    <source>
        <dbReference type="Proteomes" id="UP001212997"/>
    </source>
</evidence>
<proteinExistence type="inferred from homology"/>
<feature type="domain" description="Peptidase M24 C-terminal" evidence="8">
    <location>
        <begin position="570"/>
        <end position="632"/>
    </location>
</feature>
<comment type="cofactor">
    <cofactor evidence="1">
        <name>Mn(2+)</name>
        <dbReference type="ChEBI" id="CHEBI:29035"/>
    </cofactor>
</comment>
<dbReference type="Pfam" id="PF00557">
    <property type="entry name" value="Peptidase_M24"/>
    <property type="match status" value="2"/>
</dbReference>
<accession>A0AAD5YBH4</accession>
<dbReference type="InterPro" id="IPR050422">
    <property type="entry name" value="X-Pro_aminopeptidase_P"/>
</dbReference>
<dbReference type="PANTHER" id="PTHR43763">
    <property type="entry name" value="XAA-PRO AMINOPEPTIDASE 1"/>
    <property type="match status" value="1"/>
</dbReference>
<dbReference type="Gene3D" id="3.90.230.10">
    <property type="entry name" value="Creatinase/methionine aminopeptidase superfamily"/>
    <property type="match status" value="2"/>
</dbReference>
<reference evidence="9" key="1">
    <citation type="submission" date="2022-07" db="EMBL/GenBank/DDBJ databases">
        <title>Genome Sequence of Physisporinus lineatus.</title>
        <authorList>
            <person name="Buettner E."/>
        </authorList>
    </citation>
    <scope>NUCLEOTIDE SEQUENCE</scope>
    <source>
        <strain evidence="9">VT162</strain>
    </source>
</reference>
<dbReference type="InterPro" id="IPR032416">
    <property type="entry name" value="Peptidase_M24_C"/>
</dbReference>
<dbReference type="Proteomes" id="UP001212997">
    <property type="component" value="Unassembled WGS sequence"/>
</dbReference>
<dbReference type="SUPFAM" id="SSF55920">
    <property type="entry name" value="Creatinase/aminopeptidase"/>
    <property type="match status" value="1"/>
</dbReference>
<dbReference type="GO" id="GO:0005737">
    <property type="term" value="C:cytoplasm"/>
    <property type="evidence" value="ECO:0007669"/>
    <property type="project" value="UniProtKB-ARBA"/>
</dbReference>
<evidence type="ECO:0000259" key="7">
    <source>
        <dbReference type="Pfam" id="PF01321"/>
    </source>
</evidence>
<dbReference type="GO" id="GO:0016787">
    <property type="term" value="F:hydrolase activity"/>
    <property type="evidence" value="ECO:0007669"/>
    <property type="project" value="UniProtKB-KW"/>
</dbReference>
<organism evidence="9 10">
    <name type="scientific">Meripilus lineatus</name>
    <dbReference type="NCBI Taxonomy" id="2056292"/>
    <lineage>
        <taxon>Eukaryota</taxon>
        <taxon>Fungi</taxon>
        <taxon>Dikarya</taxon>
        <taxon>Basidiomycota</taxon>
        <taxon>Agaricomycotina</taxon>
        <taxon>Agaricomycetes</taxon>
        <taxon>Polyporales</taxon>
        <taxon>Meripilaceae</taxon>
        <taxon>Meripilus</taxon>
    </lineage>
</organism>
<feature type="domain" description="Peptidase M24" evidence="6">
    <location>
        <begin position="330"/>
        <end position="403"/>
    </location>
</feature>
<dbReference type="InterPro" id="IPR000994">
    <property type="entry name" value="Pept_M24"/>
</dbReference>
<evidence type="ECO:0000259" key="6">
    <source>
        <dbReference type="Pfam" id="PF00557"/>
    </source>
</evidence>
<feature type="domain" description="Creatinase N-terminal" evidence="7">
    <location>
        <begin position="14"/>
        <end position="148"/>
    </location>
</feature>
<evidence type="ECO:0000256" key="4">
    <source>
        <dbReference type="ARBA" id="ARBA00022801"/>
    </source>
</evidence>
<keyword evidence="3" id="KW-0479">Metal-binding</keyword>
<evidence type="ECO:0000256" key="1">
    <source>
        <dbReference type="ARBA" id="ARBA00001936"/>
    </source>
</evidence>
<dbReference type="Pfam" id="PF16188">
    <property type="entry name" value="Peptidase_M24_C"/>
    <property type="match status" value="1"/>
</dbReference>
<comment type="caution">
    <text evidence="9">The sequence shown here is derived from an EMBL/GenBank/DDBJ whole genome shotgun (WGS) entry which is preliminary data.</text>
</comment>
<dbReference type="SUPFAM" id="SSF53092">
    <property type="entry name" value="Creatinase/prolidase N-terminal domain"/>
    <property type="match status" value="1"/>
</dbReference>
<evidence type="ECO:0000256" key="2">
    <source>
        <dbReference type="ARBA" id="ARBA00008766"/>
    </source>
</evidence>
<dbReference type="InterPro" id="IPR036005">
    <property type="entry name" value="Creatinase/aminopeptidase-like"/>
</dbReference>
<evidence type="ECO:0000259" key="8">
    <source>
        <dbReference type="Pfam" id="PF16188"/>
    </source>
</evidence>
<dbReference type="PANTHER" id="PTHR43763:SF6">
    <property type="entry name" value="XAA-PRO AMINOPEPTIDASE 1"/>
    <property type="match status" value="1"/>
</dbReference>
<keyword evidence="5" id="KW-0464">Manganese</keyword>
<keyword evidence="10" id="KW-1185">Reference proteome</keyword>
<dbReference type="GO" id="GO:0046872">
    <property type="term" value="F:metal ion binding"/>
    <property type="evidence" value="ECO:0007669"/>
    <property type="project" value="UniProtKB-KW"/>
</dbReference>
<feature type="domain" description="Peptidase M24" evidence="6">
    <location>
        <begin position="509"/>
        <end position="558"/>
    </location>
</feature>
<dbReference type="InterPro" id="IPR029149">
    <property type="entry name" value="Creatin/AminoP/Spt16_N"/>
</dbReference>
<evidence type="ECO:0008006" key="11">
    <source>
        <dbReference type="Google" id="ProtNLM"/>
    </source>
</evidence>
<dbReference type="EMBL" id="JANAWD010000666">
    <property type="protein sequence ID" value="KAJ3476796.1"/>
    <property type="molecule type" value="Genomic_DNA"/>
</dbReference>
<gene>
    <name evidence="9" type="ORF">NLI96_g10907</name>
</gene>
<dbReference type="Pfam" id="PF16189">
    <property type="entry name" value="Creatinase_N_2"/>
    <property type="match status" value="1"/>
</dbReference>
<evidence type="ECO:0000256" key="5">
    <source>
        <dbReference type="ARBA" id="ARBA00023211"/>
    </source>
</evidence>
<dbReference type="Pfam" id="PF01321">
    <property type="entry name" value="Creatinase_N"/>
    <property type="match status" value="1"/>
</dbReference>
<evidence type="ECO:0000313" key="9">
    <source>
        <dbReference type="EMBL" id="KAJ3476796.1"/>
    </source>
</evidence>
<dbReference type="AlphaFoldDB" id="A0AAD5YBH4"/>
<protein>
    <recommendedName>
        <fullName evidence="11">Creatinase/aminopeptidase</fullName>
    </recommendedName>
</protein>
<dbReference type="FunFam" id="3.40.350.10:FF:000003">
    <property type="entry name" value="Xaa-pro aminopeptidase P"/>
    <property type="match status" value="1"/>
</dbReference>
<evidence type="ECO:0000256" key="3">
    <source>
        <dbReference type="ARBA" id="ARBA00022723"/>
    </source>
</evidence>
<comment type="similarity">
    <text evidence="2">Belongs to the peptidase M24B family.</text>
</comment>
<sequence>MGAIGAQTVNTTTRLEALRKLMVLPENNVTAVVVPSEDQHSSEYIATCDERRAFISGFNGSAGCAVVTLNDAYLFTDGRYFLQAEKQLDQNWTLMKTGLPDVPTWQEFLHKNLEKKSRIGVDSSLITASDAESLQKSLKPKESHLVSLPHNLIDAVWKERPPRPANPVFPLDVTYSGESHQDKLTHLREELAKKQYKAFVVNMLDEVAWLFNLRGSDIDFNPVFFAYAVITENKTILFVNGTQVNDTVRTHLGKEVEIKEYSEFFGYLKGLGAELGLSKESQVLLGDKSSLAIAEAIGRVSVRIMKDNIEIARSPVADLKSIKNDTEIEGFRQSHIRDGAALARYFAWLEEQLNNGAVLNESQAADQLEKYRSEGDLFRGLSFTTISATGPNGAIIHYSPDPNDCATVEKDQHFGSPSQDEKRAFTRVLQGHIAIDVGVFPSGTSGMLLCSFRLNSPLMNILQDSTLIPGRAKPYGKMDWIIGEFDVLLGSCHDTERFQTWNGPWGHFLNVHEGPQGIGQRIVYNSTPLKAGMTLSNEPGYYADGKFGIRIENIVIVKKVDTPNNFGDKGYLGFEHVTMCPIHKKLIDTSLLTVKETEWLNAYHKEIFEKVSPLLQNDERALKWLERECSPL</sequence>
<dbReference type="InterPro" id="IPR000587">
    <property type="entry name" value="Creatinase_N"/>
</dbReference>
<name>A0AAD5YBH4_9APHY</name>
<keyword evidence="4" id="KW-0378">Hydrolase</keyword>